<keyword evidence="11" id="KW-1185">Reference proteome</keyword>
<feature type="region of interest" description="Disordered" evidence="8">
    <location>
        <begin position="444"/>
        <end position="469"/>
    </location>
</feature>
<dbReference type="CAZy" id="GT87">
    <property type="family name" value="Glycosyltransferase Family 87"/>
</dbReference>
<gene>
    <name evidence="10" type="ordered locus">Gbro_2282</name>
</gene>
<dbReference type="KEGG" id="gbr:Gbro_2282"/>
<evidence type="ECO:0000256" key="8">
    <source>
        <dbReference type="SAM" id="MobiDB-lite"/>
    </source>
</evidence>
<organism evidence="10 11">
    <name type="scientific">Gordonia bronchialis (strain ATCC 25592 / DSM 43247 / BCRC 13721 / JCM 3198 / KCTC 3076 / NBRC 16047 / NCTC 10667)</name>
    <name type="common">Rhodococcus bronchialis</name>
    <dbReference type="NCBI Taxonomy" id="526226"/>
    <lineage>
        <taxon>Bacteria</taxon>
        <taxon>Bacillati</taxon>
        <taxon>Actinomycetota</taxon>
        <taxon>Actinomycetes</taxon>
        <taxon>Mycobacteriales</taxon>
        <taxon>Gordoniaceae</taxon>
        <taxon>Gordonia</taxon>
    </lineage>
</organism>
<evidence type="ECO:0000256" key="4">
    <source>
        <dbReference type="ARBA" id="ARBA00022692"/>
    </source>
</evidence>
<keyword evidence="3" id="KW-0808">Transferase</keyword>
<comment type="subcellular location">
    <subcellularLocation>
        <location evidence="1">Cell membrane</location>
        <topology evidence="1">Multi-pass membrane protein</topology>
    </subcellularLocation>
</comment>
<evidence type="ECO:0000256" key="5">
    <source>
        <dbReference type="ARBA" id="ARBA00022989"/>
    </source>
</evidence>
<dbReference type="OrthoDB" id="9774600at2"/>
<feature type="transmembrane region" description="Helical" evidence="9">
    <location>
        <begin position="293"/>
        <end position="313"/>
    </location>
</feature>
<feature type="transmembrane region" description="Helical" evidence="9">
    <location>
        <begin position="191"/>
        <end position="210"/>
    </location>
</feature>
<protein>
    <submittedName>
        <fullName evidence="10">Uncharacterized protein</fullName>
    </submittedName>
</protein>
<evidence type="ECO:0000256" key="6">
    <source>
        <dbReference type="ARBA" id="ARBA00023136"/>
    </source>
</evidence>
<sequence length="469" mass="51276">MGVIERVAATRVTRDTRTVPWLLVYLAIGGIVATLFVNIFVSGFNGPSSLFAVAIDIQVYQAGAEHLWSGLPLYDGPVFPTPTIDLLFTYPPFSAVLFLPLVALGTTGLFLFAYIGNAILIATLIALCMRLLGYRYSASFWVFAVTGTVALLAIEPIRTTFSLGQINVLLALLVIADIARPRSGRFRGVGVGLAAGIKLTPLIFVVYLLVTKQWRAAGTALATFAATVVVGFIAMPGDAWKFWTDKVIHSGRVGAIDSMSNQSINGYVSQLLRLFDVTAYRDASSGVFEAPGWMWMPIALVVGVLGMWAARLMRDRGKDLLAISVVGMTGAAMSPFSWGHHWVWFVPLLLITLDRAVRAGGRDPWLWLPPAVIVVLTFVWWFPLPDRPGFDFGLCLMPRPEDPNFLQAVWFVMVCGLYPLLLLATLVAIFAGVWRTRQRAPVEEPRVARTGGTDVVDGADVDDEQSARR</sequence>
<feature type="transmembrane region" description="Helical" evidence="9">
    <location>
        <begin position="217"/>
        <end position="235"/>
    </location>
</feature>
<keyword evidence="2" id="KW-1003">Cell membrane</keyword>
<dbReference type="GO" id="GO:0016758">
    <property type="term" value="F:hexosyltransferase activity"/>
    <property type="evidence" value="ECO:0007669"/>
    <property type="project" value="InterPro"/>
</dbReference>
<dbReference type="STRING" id="526226.Gbro_2282"/>
<feature type="transmembrane region" description="Helical" evidence="9">
    <location>
        <begin position="87"/>
        <end position="104"/>
    </location>
</feature>
<feature type="transmembrane region" description="Helical" evidence="9">
    <location>
        <begin position="21"/>
        <end position="41"/>
    </location>
</feature>
<dbReference type="RefSeq" id="WP_012834082.1">
    <property type="nucleotide sequence ID" value="NC_013441.1"/>
</dbReference>
<feature type="transmembrane region" description="Helical" evidence="9">
    <location>
        <begin position="138"/>
        <end position="154"/>
    </location>
</feature>
<comment type="similarity">
    <text evidence="7">Belongs to the glycosyltransferase 87 family.</text>
</comment>
<feature type="transmembrane region" description="Helical" evidence="9">
    <location>
        <begin position="365"/>
        <end position="382"/>
    </location>
</feature>
<feature type="transmembrane region" description="Helical" evidence="9">
    <location>
        <begin position="111"/>
        <end position="132"/>
    </location>
</feature>
<evidence type="ECO:0000313" key="11">
    <source>
        <dbReference type="Proteomes" id="UP000001219"/>
    </source>
</evidence>
<accession>D0LCK6</accession>
<dbReference type="HOGENOM" id="CLU_034641_0_1_11"/>
<evidence type="ECO:0000313" key="10">
    <source>
        <dbReference type="EMBL" id="ACY21527.1"/>
    </source>
</evidence>
<proteinExistence type="inferred from homology"/>
<dbReference type="Pfam" id="PF09594">
    <property type="entry name" value="GT87"/>
    <property type="match status" value="1"/>
</dbReference>
<keyword evidence="5 9" id="KW-1133">Transmembrane helix</keyword>
<feature type="transmembrane region" description="Helical" evidence="9">
    <location>
        <begin position="161"/>
        <end position="179"/>
    </location>
</feature>
<evidence type="ECO:0000256" key="3">
    <source>
        <dbReference type="ARBA" id="ARBA00022679"/>
    </source>
</evidence>
<dbReference type="AlphaFoldDB" id="D0LCK6"/>
<reference evidence="11" key="1">
    <citation type="submission" date="2009-10" db="EMBL/GenBank/DDBJ databases">
        <title>The complete chromosome of Gordonia bronchialis DSM 43247.</title>
        <authorList>
            <consortium name="US DOE Joint Genome Institute (JGI-PGF)"/>
            <person name="Lucas S."/>
            <person name="Copeland A."/>
            <person name="Lapidus A."/>
            <person name="Glavina del Rio T."/>
            <person name="Dalin E."/>
            <person name="Tice H."/>
            <person name="Bruce D."/>
            <person name="Goodwin L."/>
            <person name="Pitluck S."/>
            <person name="Kyrpides N."/>
            <person name="Mavromatis K."/>
            <person name="Ivanova N."/>
            <person name="Ovchinnikova G."/>
            <person name="Saunders E."/>
            <person name="Brettin T."/>
            <person name="Detter J.C."/>
            <person name="Han C."/>
            <person name="Larimer F."/>
            <person name="Land M."/>
            <person name="Hauser L."/>
            <person name="Markowitz V."/>
            <person name="Cheng J.-F."/>
            <person name="Hugenholtz P."/>
            <person name="Woyke T."/>
            <person name="Wu D."/>
            <person name="Jando M."/>
            <person name="Schneider S."/>
            <person name="Goeker M."/>
            <person name="Klenk H.-P."/>
            <person name="Eisen J.A."/>
        </authorList>
    </citation>
    <scope>NUCLEOTIDE SEQUENCE [LARGE SCALE GENOMIC DNA]</scope>
    <source>
        <strain evidence="11">ATCC 25592 / DSM 43247 / BCRC 13721 / JCM 3198 / KCTC 3076 / NBRC 16047 / NCTC 10667</strain>
    </source>
</reference>
<evidence type="ECO:0000256" key="9">
    <source>
        <dbReference type="SAM" id="Phobius"/>
    </source>
</evidence>
<name>D0LCK6_GORB4</name>
<dbReference type="InterPro" id="IPR018584">
    <property type="entry name" value="GT87"/>
</dbReference>
<feature type="transmembrane region" description="Helical" evidence="9">
    <location>
        <begin position="408"/>
        <end position="434"/>
    </location>
</feature>
<dbReference type="eggNOG" id="COG5650">
    <property type="taxonomic scope" value="Bacteria"/>
</dbReference>
<evidence type="ECO:0000256" key="2">
    <source>
        <dbReference type="ARBA" id="ARBA00022475"/>
    </source>
</evidence>
<dbReference type="GO" id="GO:0005886">
    <property type="term" value="C:plasma membrane"/>
    <property type="evidence" value="ECO:0007669"/>
    <property type="project" value="UniProtKB-SubCell"/>
</dbReference>
<keyword evidence="6 9" id="KW-0472">Membrane</keyword>
<dbReference type="Proteomes" id="UP000001219">
    <property type="component" value="Chromosome"/>
</dbReference>
<dbReference type="EMBL" id="CP001802">
    <property type="protein sequence ID" value="ACY21527.1"/>
    <property type="molecule type" value="Genomic_DNA"/>
</dbReference>
<evidence type="ECO:0000256" key="1">
    <source>
        <dbReference type="ARBA" id="ARBA00004651"/>
    </source>
</evidence>
<reference evidence="10 11" key="2">
    <citation type="journal article" date="2010" name="Stand. Genomic Sci.">
        <title>Complete genome sequence of Gordonia bronchialis type strain (3410).</title>
        <authorList>
            <person name="Ivanova N."/>
            <person name="Sikorski J."/>
            <person name="Jando M."/>
            <person name="Lapidus A."/>
            <person name="Nolan M."/>
            <person name="Lucas S."/>
            <person name="Del Rio T.G."/>
            <person name="Tice H."/>
            <person name="Copeland A."/>
            <person name="Cheng J.F."/>
            <person name="Chen F."/>
            <person name="Bruce D."/>
            <person name="Goodwin L."/>
            <person name="Pitluck S."/>
            <person name="Mavromatis K."/>
            <person name="Ovchinnikova G."/>
            <person name="Pati A."/>
            <person name="Chen A."/>
            <person name="Palaniappan K."/>
            <person name="Land M."/>
            <person name="Hauser L."/>
            <person name="Chang Y.J."/>
            <person name="Jeffries C.D."/>
            <person name="Chain P."/>
            <person name="Saunders E."/>
            <person name="Han C."/>
            <person name="Detter J.C."/>
            <person name="Brettin T."/>
            <person name="Rohde M."/>
            <person name="Goker M."/>
            <person name="Bristow J."/>
            <person name="Eisen J.A."/>
            <person name="Markowitz V."/>
            <person name="Hugenholtz P."/>
            <person name="Klenk H.P."/>
            <person name="Kyrpides N.C."/>
        </authorList>
    </citation>
    <scope>NUCLEOTIDE SEQUENCE [LARGE SCALE GENOMIC DNA]</scope>
    <source>
        <strain evidence="11">ATCC 25592 / DSM 43247 / BCRC 13721 / JCM 3198 / KCTC 3076 / NBRC 16047 / NCTC 10667</strain>
    </source>
</reference>
<keyword evidence="4 9" id="KW-0812">Transmembrane</keyword>
<evidence type="ECO:0000256" key="7">
    <source>
        <dbReference type="ARBA" id="ARBA00024033"/>
    </source>
</evidence>
<feature type="compositionally biased region" description="Acidic residues" evidence="8">
    <location>
        <begin position="457"/>
        <end position="469"/>
    </location>
</feature>